<gene>
    <name evidence="2" type="ORF">MNOR_LOCUS24622</name>
</gene>
<evidence type="ECO:0000313" key="3">
    <source>
        <dbReference type="Proteomes" id="UP001497623"/>
    </source>
</evidence>
<feature type="region of interest" description="Disordered" evidence="1">
    <location>
        <begin position="93"/>
        <end position="161"/>
    </location>
</feature>
<comment type="caution">
    <text evidence="2">The sequence shown here is derived from an EMBL/GenBank/DDBJ whole genome shotgun (WGS) entry which is preliminary data.</text>
</comment>
<evidence type="ECO:0000313" key="2">
    <source>
        <dbReference type="EMBL" id="CAL4124585.1"/>
    </source>
</evidence>
<feature type="compositionally biased region" description="Low complexity" evidence="1">
    <location>
        <begin position="128"/>
        <end position="158"/>
    </location>
</feature>
<dbReference type="Proteomes" id="UP001497623">
    <property type="component" value="Unassembled WGS sequence"/>
</dbReference>
<protein>
    <submittedName>
        <fullName evidence="2">Uncharacterized protein</fullName>
    </submittedName>
</protein>
<keyword evidence="3" id="KW-1185">Reference proteome</keyword>
<sequence length="242" mass="26775">KAKYHYLGIKRVANMKLQFVHNGSEAYPVRKYGQFYNLQDGGSGCIHLTHSSQNQPVIESIPCNTEHTFTCQGESAEESTTTAPVNKVTTSTITTPITTPSSNTSITIKPKTTRNPSNLKGESEEESTTTAPVNKVTTSTTTTPITTPSSNTSITIKPKTTRNPSNLSCKYNNKIYKHGDKWKDGCMDMSCSFGKFNQLFGPSRCCNDSGHIYENGKMWQENCWEKACNSGLITRILLNHKC</sequence>
<organism evidence="2 3">
    <name type="scientific">Meganyctiphanes norvegica</name>
    <name type="common">Northern krill</name>
    <name type="synonym">Thysanopoda norvegica</name>
    <dbReference type="NCBI Taxonomy" id="48144"/>
    <lineage>
        <taxon>Eukaryota</taxon>
        <taxon>Metazoa</taxon>
        <taxon>Ecdysozoa</taxon>
        <taxon>Arthropoda</taxon>
        <taxon>Crustacea</taxon>
        <taxon>Multicrustacea</taxon>
        <taxon>Malacostraca</taxon>
        <taxon>Eumalacostraca</taxon>
        <taxon>Eucarida</taxon>
        <taxon>Euphausiacea</taxon>
        <taxon>Euphausiidae</taxon>
        <taxon>Meganyctiphanes</taxon>
    </lineage>
</organism>
<feature type="non-terminal residue" evidence="2">
    <location>
        <position position="242"/>
    </location>
</feature>
<dbReference type="AlphaFoldDB" id="A0AAV2RH29"/>
<evidence type="ECO:0000256" key="1">
    <source>
        <dbReference type="SAM" id="MobiDB-lite"/>
    </source>
</evidence>
<feature type="compositionally biased region" description="Low complexity" evidence="1">
    <location>
        <begin position="93"/>
        <end position="110"/>
    </location>
</feature>
<dbReference type="EMBL" id="CAXKWB010022755">
    <property type="protein sequence ID" value="CAL4124585.1"/>
    <property type="molecule type" value="Genomic_DNA"/>
</dbReference>
<feature type="non-terminal residue" evidence="2">
    <location>
        <position position="1"/>
    </location>
</feature>
<accession>A0AAV2RH29</accession>
<proteinExistence type="predicted"/>
<name>A0AAV2RH29_MEGNR</name>
<reference evidence="2 3" key="1">
    <citation type="submission" date="2024-05" db="EMBL/GenBank/DDBJ databases">
        <authorList>
            <person name="Wallberg A."/>
        </authorList>
    </citation>
    <scope>NUCLEOTIDE SEQUENCE [LARGE SCALE GENOMIC DNA]</scope>
</reference>